<protein>
    <submittedName>
        <fullName evidence="1">Uncharacterized protein</fullName>
    </submittedName>
</protein>
<organism evidence="1 2">
    <name type="scientific">Pseudomonas oryzihabitans</name>
    <dbReference type="NCBI Taxonomy" id="47885"/>
    <lineage>
        <taxon>Bacteria</taxon>
        <taxon>Pseudomonadati</taxon>
        <taxon>Pseudomonadota</taxon>
        <taxon>Gammaproteobacteria</taxon>
        <taxon>Pseudomonadales</taxon>
        <taxon>Pseudomonadaceae</taxon>
        <taxon>Pseudomonas</taxon>
    </lineage>
</organism>
<dbReference type="RefSeq" id="WP_007162517.1">
    <property type="nucleotide sequence ID" value="NZ_CP183398.1"/>
</dbReference>
<evidence type="ECO:0000313" key="2">
    <source>
        <dbReference type="Proteomes" id="UP000183046"/>
    </source>
</evidence>
<sequence>MSEQQTEIDAIKAKMDIVRLAYQRLVDESDALRTCLNAKKRRPASLVNAREDVARSCRALISVLKN</sequence>
<comment type="caution">
    <text evidence="1">The sequence shown here is derived from an EMBL/GenBank/DDBJ whole genome shotgun (WGS) entry which is preliminary data.</text>
</comment>
<dbReference type="Proteomes" id="UP000183046">
    <property type="component" value="Unassembled WGS sequence"/>
</dbReference>
<accession>A0A1G5PGF1</accession>
<dbReference type="AlphaFoldDB" id="A0A1G5PGF1"/>
<reference evidence="2" key="1">
    <citation type="submission" date="2016-10" db="EMBL/GenBank/DDBJ databases">
        <authorList>
            <person name="de Groot N.N."/>
        </authorList>
    </citation>
    <scope>NUCLEOTIDE SEQUENCE [LARGE SCALE GENOMIC DNA]</scope>
    <source>
        <strain evidence="2">DSM 15758</strain>
    </source>
</reference>
<proteinExistence type="predicted"/>
<dbReference type="EMBL" id="FMWB01000022">
    <property type="protein sequence ID" value="SCZ48251.1"/>
    <property type="molecule type" value="Genomic_DNA"/>
</dbReference>
<evidence type="ECO:0000313" key="1">
    <source>
        <dbReference type="EMBL" id="SCZ48251.1"/>
    </source>
</evidence>
<gene>
    <name evidence="1" type="ORF">SAMN05216279_1222</name>
</gene>
<name>A0A1G5PGF1_9PSED</name>